<dbReference type="Pfam" id="PF24798">
    <property type="entry name" value="Ig-CFAP74_4th"/>
    <property type="match status" value="1"/>
</dbReference>
<organism evidence="4 5">
    <name type="scientific">Effrenium voratum</name>
    <dbReference type="NCBI Taxonomy" id="2562239"/>
    <lineage>
        <taxon>Eukaryota</taxon>
        <taxon>Sar</taxon>
        <taxon>Alveolata</taxon>
        <taxon>Dinophyceae</taxon>
        <taxon>Suessiales</taxon>
        <taxon>Symbiodiniaceae</taxon>
        <taxon>Effrenium</taxon>
    </lineage>
</organism>
<sequence length="465" mass="50564">MSAGVTRYITLWFIPKVSQDIVSTFPILAKTGRIDFPLRCTTKKTILTITPQDDADAQPVVDFGSVLFGESSSRERAKTSGELTIKNTGALSAKFTLRRQVIEPDLSGGRGNREVVGIELVEEDAPAGAAEEAPEAPEAAEAPEPEAAAEAKPEEAEATEAEAEAFAGAEGETEDKEAVTQIIEGRSSDIVDMITWTEGGTCKSVGTSKISFCFKPTRLGDFAAELNLCIANGAPGYAKYEKEHRVLLRGSCLDVPIYVDREEYHLQTCVYGHIFRESVMIRNRASVAMKIQVQKPKQIEGELQLNTALAYIQGHGSQAIQVKFSPKADFLDRHPEFRDAERGSGAFRIPMRIVGADQVLPVNTTLIGVLTTDAVNFLPQVLNFGSCYVGSSVAMRLSIVNESLLKRRFAFTRLPSYLSIEDVPADVLEEEEIGEASTPGLALLQWWRAVARAFSAPSCQVSGGR</sequence>
<keyword evidence="5" id="KW-1185">Reference proteome</keyword>
<dbReference type="Proteomes" id="UP001178507">
    <property type="component" value="Unassembled WGS sequence"/>
</dbReference>
<evidence type="ECO:0000259" key="3">
    <source>
        <dbReference type="Pfam" id="PF24798"/>
    </source>
</evidence>
<dbReference type="InterPro" id="IPR056310">
    <property type="entry name" value="Ig-CFAP74_4th"/>
</dbReference>
<dbReference type="PANTHER" id="PTHR22538">
    <property type="entry name" value="CILIA- AND FLAGELLA-ASSOCIATED PROTEIN 74"/>
    <property type="match status" value="1"/>
</dbReference>
<evidence type="ECO:0000256" key="1">
    <source>
        <dbReference type="SAM" id="MobiDB-lite"/>
    </source>
</evidence>
<dbReference type="PANTHER" id="PTHR22538:SF0">
    <property type="entry name" value="CILIA- AND FLAGELLA-ASSOCIATED PROTEIN 74"/>
    <property type="match status" value="1"/>
</dbReference>
<feature type="domain" description="CFAP74 third Ig-like" evidence="2">
    <location>
        <begin position="257"/>
        <end position="371"/>
    </location>
</feature>
<gene>
    <name evidence="4" type="ORF">EVOR1521_LOCUS30274</name>
</gene>
<accession>A0AA36JP29</accession>
<feature type="region of interest" description="Disordered" evidence="1">
    <location>
        <begin position="124"/>
        <end position="178"/>
    </location>
</feature>
<feature type="domain" description="CFAP74 fourth Ig-like" evidence="3">
    <location>
        <begin position="378"/>
        <end position="421"/>
    </location>
</feature>
<feature type="compositionally biased region" description="Low complexity" evidence="1">
    <location>
        <begin position="126"/>
        <end position="148"/>
    </location>
</feature>
<dbReference type="InterPro" id="IPR013783">
    <property type="entry name" value="Ig-like_fold"/>
</dbReference>
<name>A0AA36JP29_9DINO</name>
<dbReference type="Pfam" id="PF24778">
    <property type="entry name" value="Ig-CFAP74_3rd"/>
    <property type="match status" value="1"/>
</dbReference>
<dbReference type="EMBL" id="CAUJNA010003750">
    <property type="protein sequence ID" value="CAJ1409095.1"/>
    <property type="molecule type" value="Genomic_DNA"/>
</dbReference>
<protein>
    <submittedName>
        <fullName evidence="4">Uncharacterized protein</fullName>
    </submittedName>
</protein>
<dbReference type="AlphaFoldDB" id="A0AA36JP29"/>
<evidence type="ECO:0000259" key="2">
    <source>
        <dbReference type="Pfam" id="PF24778"/>
    </source>
</evidence>
<evidence type="ECO:0000313" key="5">
    <source>
        <dbReference type="Proteomes" id="UP001178507"/>
    </source>
</evidence>
<reference evidence="4" key="1">
    <citation type="submission" date="2023-08" db="EMBL/GenBank/DDBJ databases">
        <authorList>
            <person name="Chen Y."/>
            <person name="Shah S."/>
            <person name="Dougan E. K."/>
            <person name="Thang M."/>
            <person name="Chan C."/>
        </authorList>
    </citation>
    <scope>NUCLEOTIDE SEQUENCE</scope>
</reference>
<comment type="caution">
    <text evidence="4">The sequence shown here is derived from an EMBL/GenBank/DDBJ whole genome shotgun (WGS) entry which is preliminary data.</text>
</comment>
<dbReference type="Gene3D" id="2.60.40.10">
    <property type="entry name" value="Immunoglobulins"/>
    <property type="match status" value="1"/>
</dbReference>
<evidence type="ECO:0000313" key="4">
    <source>
        <dbReference type="EMBL" id="CAJ1409095.1"/>
    </source>
</evidence>
<proteinExistence type="predicted"/>
<dbReference type="InterPro" id="IPR056307">
    <property type="entry name" value="Ig-CFAP74_3rd"/>
</dbReference>